<keyword evidence="4" id="KW-1185">Reference proteome</keyword>
<accession>A0A250KTS2</accession>
<dbReference type="InterPro" id="IPR052021">
    <property type="entry name" value="Type-I_RS_S_subunit"/>
</dbReference>
<dbReference type="REBASE" id="215503">
    <property type="entry name" value="S.MmaS8ORF3068P"/>
</dbReference>
<dbReference type="AlphaFoldDB" id="A0A250KTS2"/>
<reference evidence="3 4" key="1">
    <citation type="submission" date="2016-12" db="EMBL/GenBank/DDBJ databases">
        <title>Genome sequencing of Methylocaldum marinum.</title>
        <authorList>
            <person name="Takeuchi M."/>
            <person name="Kamagata Y."/>
            <person name="Hiraoka S."/>
            <person name="Oshima K."/>
            <person name="Hattori M."/>
            <person name="Iwasaki W."/>
        </authorList>
    </citation>
    <scope>NUCLEOTIDE SEQUENCE [LARGE SCALE GENOMIC DNA]</scope>
    <source>
        <strain evidence="3 4">S8</strain>
    </source>
</reference>
<dbReference type="EMBL" id="AP017928">
    <property type="protein sequence ID" value="BBA35017.1"/>
    <property type="molecule type" value="Genomic_DNA"/>
</dbReference>
<dbReference type="OrthoDB" id="9798929at2"/>
<dbReference type="InterPro" id="IPR044946">
    <property type="entry name" value="Restrct_endonuc_typeI_TRD_sf"/>
</dbReference>
<keyword evidence="1" id="KW-0680">Restriction system</keyword>
<dbReference type="RefSeq" id="WP_119630294.1">
    <property type="nucleotide sequence ID" value="NZ_AP017928.1"/>
</dbReference>
<proteinExistence type="predicted"/>
<dbReference type="GO" id="GO:0009307">
    <property type="term" value="P:DNA restriction-modification system"/>
    <property type="evidence" value="ECO:0007669"/>
    <property type="project" value="UniProtKB-KW"/>
</dbReference>
<dbReference type="SUPFAM" id="SSF116734">
    <property type="entry name" value="DNA methylase specificity domain"/>
    <property type="match status" value="1"/>
</dbReference>
<name>A0A250KTS2_9GAMM</name>
<organism evidence="3 4">
    <name type="scientific">Methylocaldum marinum</name>
    <dbReference type="NCBI Taxonomy" id="1432792"/>
    <lineage>
        <taxon>Bacteria</taxon>
        <taxon>Pseudomonadati</taxon>
        <taxon>Pseudomonadota</taxon>
        <taxon>Gammaproteobacteria</taxon>
        <taxon>Methylococcales</taxon>
        <taxon>Methylococcaceae</taxon>
        <taxon>Methylocaldum</taxon>
    </lineage>
</organism>
<keyword evidence="2" id="KW-0238">DNA-binding</keyword>
<dbReference type="KEGG" id="mmai:sS8_3074"/>
<protein>
    <submittedName>
        <fullName evidence="3">Restriction endonuclease S subunit</fullName>
    </submittedName>
</protein>
<dbReference type="Gene3D" id="3.90.220.20">
    <property type="entry name" value="DNA methylase specificity domains"/>
    <property type="match status" value="1"/>
</dbReference>
<dbReference type="PANTHER" id="PTHR30408">
    <property type="entry name" value="TYPE-1 RESTRICTION ENZYME ECOKI SPECIFICITY PROTEIN"/>
    <property type="match status" value="1"/>
</dbReference>
<evidence type="ECO:0000313" key="3">
    <source>
        <dbReference type="EMBL" id="BBA35017.1"/>
    </source>
</evidence>
<keyword evidence="3" id="KW-0255">Endonuclease</keyword>
<gene>
    <name evidence="3" type="ORF">sS8_3074</name>
</gene>
<evidence type="ECO:0000256" key="1">
    <source>
        <dbReference type="ARBA" id="ARBA00022747"/>
    </source>
</evidence>
<dbReference type="GO" id="GO:0003677">
    <property type="term" value="F:DNA binding"/>
    <property type="evidence" value="ECO:0007669"/>
    <property type="project" value="UniProtKB-KW"/>
</dbReference>
<dbReference type="GO" id="GO:0004519">
    <property type="term" value="F:endonuclease activity"/>
    <property type="evidence" value="ECO:0007669"/>
    <property type="project" value="UniProtKB-KW"/>
</dbReference>
<dbReference type="Proteomes" id="UP000266313">
    <property type="component" value="Chromosome"/>
</dbReference>
<sequence length="111" mass="12629">MTFDPEKALPELICWQLNHAAWANAWFRRAMQGGIMDAIQSSTLKTLQLPLPGLDEQALIFDRYQKITDRTRKDSDQLDKLRKQKLGLMQDLLIGKVPVQVDEPVPKAVNG</sequence>
<keyword evidence="3" id="KW-0540">Nuclease</keyword>
<evidence type="ECO:0000313" key="4">
    <source>
        <dbReference type="Proteomes" id="UP000266313"/>
    </source>
</evidence>
<evidence type="ECO:0000256" key="2">
    <source>
        <dbReference type="ARBA" id="ARBA00023125"/>
    </source>
</evidence>
<dbReference type="PANTHER" id="PTHR30408:SF12">
    <property type="entry name" value="TYPE I RESTRICTION ENZYME MJAVIII SPECIFICITY SUBUNIT"/>
    <property type="match status" value="1"/>
</dbReference>
<keyword evidence="3" id="KW-0378">Hydrolase</keyword>